<dbReference type="Proteomes" id="UP000012040">
    <property type="component" value="Chromosome"/>
</dbReference>
<dbReference type="AlphaFoldDB" id="M4V9F0"/>
<protein>
    <recommendedName>
        <fullName evidence="3">Iron-containing redox enzyme family protein</fullName>
    </recommendedName>
</protein>
<evidence type="ECO:0000313" key="2">
    <source>
        <dbReference type="Proteomes" id="UP000012040"/>
    </source>
</evidence>
<keyword evidence="2" id="KW-1185">Reference proteome</keyword>
<reference evidence="1 2" key="1">
    <citation type="journal article" date="2013" name="ISME J.">
        <title>By their genes ye shall know them: genomic signatures of predatory bacteria.</title>
        <authorList>
            <person name="Pasternak Z."/>
            <person name="Pietrokovski S."/>
            <person name="Rotem O."/>
            <person name="Gophna U."/>
            <person name="Lurie-Weinberger M.N."/>
            <person name="Jurkevitch E."/>
        </authorList>
    </citation>
    <scope>NUCLEOTIDE SEQUENCE [LARGE SCALE GENOMIC DNA]</scope>
    <source>
        <strain evidence="1 2">JSS</strain>
    </source>
</reference>
<dbReference type="eggNOG" id="COG5424">
    <property type="taxonomic scope" value="Bacteria"/>
</dbReference>
<dbReference type="KEGG" id="bex:A11Q_1791"/>
<dbReference type="Pfam" id="PF14518">
    <property type="entry name" value="Haem_oxygenas_2"/>
    <property type="match status" value="1"/>
</dbReference>
<sequence length="218" mass="25127">MKTTFKNEISSLSEMMIHLPWENRKFYISFLTQTYYFVQHSTRLLALAAAHASLEEDSLHRRYSAHIAEEKGHEKIALNDLKKLGVENLEAKSITAKNLYETQYFKIEREHPASLFGYILALEGIASLICPLFIEKVYRAHGTESSRFLKLHVEEDPDHVDKALEAIASLPAQLQLLIQDNMRQSVRNYRALLEECVIQSQQVSQQTSVENYSEQLVN</sequence>
<name>M4V9F0_9BACT</name>
<evidence type="ECO:0000313" key="1">
    <source>
        <dbReference type="EMBL" id="AGH96007.1"/>
    </source>
</evidence>
<accession>M4V9F0</accession>
<evidence type="ECO:0008006" key="3">
    <source>
        <dbReference type="Google" id="ProtNLM"/>
    </source>
</evidence>
<dbReference type="OrthoDB" id="5291227at2"/>
<dbReference type="RefSeq" id="WP_015470497.1">
    <property type="nucleotide sequence ID" value="NC_020813.1"/>
</dbReference>
<dbReference type="PATRIC" id="fig|1184267.3.peg.1812"/>
<gene>
    <name evidence="1" type="ORF">A11Q_1791</name>
</gene>
<dbReference type="EMBL" id="CP003537">
    <property type="protein sequence ID" value="AGH96007.1"/>
    <property type="molecule type" value="Genomic_DNA"/>
</dbReference>
<proteinExistence type="predicted"/>
<dbReference type="STRING" id="1184267.A11Q_1791"/>
<dbReference type="HOGENOM" id="CLU_1281083_0_0_7"/>
<dbReference type="InterPro" id="IPR016084">
    <property type="entry name" value="Haem_Oase-like_multi-hlx"/>
</dbReference>
<dbReference type="SUPFAM" id="SSF48613">
    <property type="entry name" value="Heme oxygenase-like"/>
    <property type="match status" value="1"/>
</dbReference>
<organism evidence="1 2">
    <name type="scientific">Pseudobdellovibrio exovorus JSS</name>
    <dbReference type="NCBI Taxonomy" id="1184267"/>
    <lineage>
        <taxon>Bacteria</taxon>
        <taxon>Pseudomonadati</taxon>
        <taxon>Bdellovibrionota</taxon>
        <taxon>Bdellovibrionia</taxon>
        <taxon>Bdellovibrionales</taxon>
        <taxon>Pseudobdellovibrionaceae</taxon>
        <taxon>Pseudobdellovibrio</taxon>
    </lineage>
</organism>
<dbReference type="Gene3D" id="1.20.910.10">
    <property type="entry name" value="Heme oxygenase-like"/>
    <property type="match status" value="1"/>
</dbReference>